<dbReference type="Pfam" id="PF00171">
    <property type="entry name" value="Aldedh"/>
    <property type="match status" value="1"/>
</dbReference>
<keyword evidence="2 5" id="KW-0560">Oxidoreductase</keyword>
<evidence type="ECO:0000256" key="1">
    <source>
        <dbReference type="ARBA" id="ARBA00009986"/>
    </source>
</evidence>
<dbReference type="InterPro" id="IPR016160">
    <property type="entry name" value="Ald_DH_CS_CYS"/>
</dbReference>
<evidence type="ECO:0000256" key="5">
    <source>
        <dbReference type="RuleBase" id="RU003345"/>
    </source>
</evidence>
<feature type="domain" description="Aldehyde dehydrogenase" evidence="6">
    <location>
        <begin position="3"/>
        <end position="83"/>
    </location>
</feature>
<feature type="active site" evidence="4">
    <location>
        <position position="15"/>
    </location>
</feature>
<evidence type="ECO:0000259" key="6">
    <source>
        <dbReference type="Pfam" id="PF00171"/>
    </source>
</evidence>
<dbReference type="InterPro" id="IPR016161">
    <property type="entry name" value="Ald_DH/histidinol_DH"/>
</dbReference>
<dbReference type="GO" id="GO:0016620">
    <property type="term" value="F:oxidoreductase activity, acting on the aldehyde or oxo group of donors, NAD or NADP as acceptor"/>
    <property type="evidence" value="ECO:0007669"/>
    <property type="project" value="InterPro"/>
</dbReference>
<accession>A0A6N9V4M1</accession>
<dbReference type="AlphaFoldDB" id="A0A6N9V4M1"/>
<dbReference type="PROSITE" id="PS00070">
    <property type="entry name" value="ALDEHYDE_DEHYDR_CYS"/>
    <property type="match status" value="1"/>
</dbReference>
<dbReference type="InterPro" id="IPR016162">
    <property type="entry name" value="Ald_DH_N"/>
</dbReference>
<evidence type="ECO:0000256" key="4">
    <source>
        <dbReference type="PROSITE-ProRule" id="PRU10007"/>
    </source>
</evidence>
<dbReference type="InterPro" id="IPR015590">
    <property type="entry name" value="Aldehyde_DH_dom"/>
</dbReference>
<reference evidence="7 8" key="1">
    <citation type="submission" date="2020-01" db="EMBL/GenBank/DDBJ databases">
        <title>Insect and environment-associated Actinomycetes.</title>
        <authorList>
            <person name="Currrie C."/>
            <person name="Chevrette M."/>
            <person name="Carlson C."/>
            <person name="Stubbendieck R."/>
            <person name="Wendt-Pienkowski E."/>
        </authorList>
    </citation>
    <scope>NUCLEOTIDE SEQUENCE [LARGE SCALE GENOMIC DNA]</scope>
    <source>
        <strain evidence="7 8">SID14438</strain>
    </source>
</reference>
<proteinExistence type="inferred from homology"/>
<dbReference type="InterPro" id="IPR029510">
    <property type="entry name" value="Ald_DH_CS_GLU"/>
</dbReference>
<evidence type="ECO:0000313" key="8">
    <source>
        <dbReference type="Proteomes" id="UP000471648"/>
    </source>
</evidence>
<dbReference type="PROSITE" id="PS00687">
    <property type="entry name" value="ALDEHYDE_DEHYDR_GLU"/>
    <property type="match status" value="1"/>
</dbReference>
<evidence type="ECO:0000313" key="7">
    <source>
        <dbReference type="EMBL" id="NEB67696.1"/>
    </source>
</evidence>
<keyword evidence="3" id="KW-0520">NAD</keyword>
<dbReference type="SUPFAM" id="SSF53720">
    <property type="entry name" value="ALDH-like"/>
    <property type="match status" value="1"/>
</dbReference>
<feature type="non-terminal residue" evidence="7">
    <location>
        <position position="84"/>
    </location>
</feature>
<name>A0A6N9V4M1_STRMI</name>
<gene>
    <name evidence="7" type="ORF">G3I39_11660</name>
</gene>
<sequence length="84" mass="9124">VGAVAASHLKRTVLELSGNSALVVLADADLDYAVDAAVFSRFVYQGQVCMAANRILVDRAVEAEFTERFTARVRSLRTGDPREP</sequence>
<comment type="similarity">
    <text evidence="1 5">Belongs to the aldehyde dehydrogenase family.</text>
</comment>
<comment type="caution">
    <text evidence="7">The sequence shown here is derived from an EMBL/GenBank/DDBJ whole genome shotgun (WGS) entry which is preliminary data.</text>
</comment>
<evidence type="ECO:0000256" key="2">
    <source>
        <dbReference type="ARBA" id="ARBA00023002"/>
    </source>
</evidence>
<dbReference type="RefSeq" id="WP_164357120.1">
    <property type="nucleotide sequence ID" value="NZ_JAAGME010000458.1"/>
</dbReference>
<feature type="non-terminal residue" evidence="7">
    <location>
        <position position="1"/>
    </location>
</feature>
<dbReference type="Proteomes" id="UP000471648">
    <property type="component" value="Unassembled WGS sequence"/>
</dbReference>
<dbReference type="Gene3D" id="3.40.605.10">
    <property type="entry name" value="Aldehyde Dehydrogenase, Chain A, domain 1"/>
    <property type="match status" value="1"/>
</dbReference>
<dbReference type="PANTHER" id="PTHR42986">
    <property type="entry name" value="BENZALDEHYDE DEHYDROGENASE YFMT"/>
    <property type="match status" value="1"/>
</dbReference>
<protein>
    <submittedName>
        <fullName evidence="7">Aldehyde dehydrogenase family protein</fullName>
    </submittedName>
</protein>
<dbReference type="InterPro" id="IPR016163">
    <property type="entry name" value="Ald_DH_C"/>
</dbReference>
<dbReference type="Gene3D" id="3.40.309.10">
    <property type="entry name" value="Aldehyde Dehydrogenase, Chain A, domain 2"/>
    <property type="match status" value="1"/>
</dbReference>
<organism evidence="7 8">
    <name type="scientific">Streptomyces microflavus</name>
    <name type="common">Streptomyces lipmanii</name>
    <dbReference type="NCBI Taxonomy" id="1919"/>
    <lineage>
        <taxon>Bacteria</taxon>
        <taxon>Bacillati</taxon>
        <taxon>Actinomycetota</taxon>
        <taxon>Actinomycetes</taxon>
        <taxon>Kitasatosporales</taxon>
        <taxon>Streptomycetaceae</taxon>
        <taxon>Streptomyces</taxon>
    </lineage>
</organism>
<evidence type="ECO:0000256" key="3">
    <source>
        <dbReference type="ARBA" id="ARBA00023027"/>
    </source>
</evidence>
<dbReference type="PANTHER" id="PTHR42986:SF1">
    <property type="entry name" value="BENZALDEHYDE DEHYDROGENASE YFMT"/>
    <property type="match status" value="1"/>
</dbReference>
<dbReference type="EMBL" id="JAAGME010000458">
    <property type="protein sequence ID" value="NEB67696.1"/>
    <property type="molecule type" value="Genomic_DNA"/>
</dbReference>